<keyword evidence="3" id="KW-1185">Reference proteome</keyword>
<keyword evidence="1" id="KW-0812">Transmembrane</keyword>
<accession>A0A5N4APC1</accession>
<organism evidence="2 3">
    <name type="scientific">Photinus pyralis</name>
    <name type="common">Common eastern firefly</name>
    <name type="synonym">Lampyris pyralis</name>
    <dbReference type="NCBI Taxonomy" id="7054"/>
    <lineage>
        <taxon>Eukaryota</taxon>
        <taxon>Metazoa</taxon>
        <taxon>Ecdysozoa</taxon>
        <taxon>Arthropoda</taxon>
        <taxon>Hexapoda</taxon>
        <taxon>Insecta</taxon>
        <taxon>Pterygota</taxon>
        <taxon>Neoptera</taxon>
        <taxon>Endopterygota</taxon>
        <taxon>Coleoptera</taxon>
        <taxon>Polyphaga</taxon>
        <taxon>Elateriformia</taxon>
        <taxon>Elateroidea</taxon>
        <taxon>Lampyridae</taxon>
        <taxon>Lampyrinae</taxon>
        <taxon>Photinus</taxon>
    </lineage>
</organism>
<evidence type="ECO:0000313" key="3">
    <source>
        <dbReference type="Proteomes" id="UP000327044"/>
    </source>
</evidence>
<protein>
    <submittedName>
        <fullName evidence="2">Uncharacterized protein</fullName>
    </submittedName>
</protein>
<dbReference type="AlphaFoldDB" id="A0A5N4APC1"/>
<dbReference type="EMBL" id="VVIM01000005">
    <property type="protein sequence ID" value="KAB0799202.1"/>
    <property type="molecule type" value="Genomic_DNA"/>
</dbReference>
<keyword evidence="1" id="KW-0472">Membrane</keyword>
<sequence>MFVMLGLNAIVYQDDDPTISSATIIGIVVAAILLLLILIDVLCCCTNHAGIIALIYDQVHSKPVDDEDAKLGREEKQPLRTDLQDPMIVNGVDKCNMSVEYDGKQVYTKPGEIIGKHSVV</sequence>
<reference evidence="2 3" key="1">
    <citation type="journal article" date="2018" name="Elife">
        <title>Firefly genomes illuminate parallel origins of bioluminescence in beetles.</title>
        <authorList>
            <person name="Fallon T.R."/>
            <person name="Lower S.E."/>
            <person name="Chang C.H."/>
            <person name="Bessho-Uehara M."/>
            <person name="Martin G.J."/>
            <person name="Bewick A.J."/>
            <person name="Behringer M."/>
            <person name="Debat H.J."/>
            <person name="Wong I."/>
            <person name="Day J.C."/>
            <person name="Suvorov A."/>
            <person name="Silva C.J."/>
            <person name="Stanger-Hall K.F."/>
            <person name="Hall D.W."/>
            <person name="Schmitz R.J."/>
            <person name="Nelson D.R."/>
            <person name="Lewis S.M."/>
            <person name="Shigenobu S."/>
            <person name="Bybee S.M."/>
            <person name="Larracuente A.M."/>
            <person name="Oba Y."/>
            <person name="Weng J.K."/>
        </authorList>
    </citation>
    <scope>NUCLEOTIDE SEQUENCE [LARGE SCALE GENOMIC DNA]</scope>
    <source>
        <strain evidence="2">1611_PpyrPB1</strain>
        <tissue evidence="2">Whole body</tissue>
    </source>
</reference>
<name>A0A5N4APC1_PHOPY</name>
<evidence type="ECO:0000313" key="2">
    <source>
        <dbReference type="EMBL" id="KAB0799202.1"/>
    </source>
</evidence>
<proteinExistence type="predicted"/>
<dbReference type="InParanoid" id="A0A5N4APC1"/>
<keyword evidence="1" id="KW-1133">Transmembrane helix</keyword>
<evidence type="ECO:0000256" key="1">
    <source>
        <dbReference type="SAM" id="Phobius"/>
    </source>
</evidence>
<feature type="transmembrane region" description="Helical" evidence="1">
    <location>
        <begin position="20"/>
        <end position="43"/>
    </location>
</feature>
<dbReference type="Proteomes" id="UP000327044">
    <property type="component" value="Unassembled WGS sequence"/>
</dbReference>
<comment type="caution">
    <text evidence="2">The sequence shown here is derived from an EMBL/GenBank/DDBJ whole genome shotgun (WGS) entry which is preliminary data.</text>
</comment>
<gene>
    <name evidence="2" type="ORF">PPYR_07082</name>
</gene>